<dbReference type="Proteomes" id="UP000800093">
    <property type="component" value="Unassembled WGS sequence"/>
</dbReference>
<name>A0A9P4N794_9PLEO</name>
<gene>
    <name evidence="1" type="ORF">CC78DRAFT_578828</name>
</gene>
<keyword evidence="2" id="KW-1185">Reference proteome</keyword>
<reference evidence="2" key="1">
    <citation type="journal article" date="2020" name="Stud. Mycol.">
        <title>101 Dothideomycetes genomes: A test case for predicting lifestyles and emergence of pathogens.</title>
        <authorList>
            <person name="Haridas S."/>
            <person name="Albert R."/>
            <person name="Binder M."/>
            <person name="Bloem J."/>
            <person name="LaButti K."/>
            <person name="Salamov A."/>
            <person name="Andreopoulos B."/>
            <person name="Baker S."/>
            <person name="Barry K."/>
            <person name="Bills G."/>
            <person name="Bluhm B."/>
            <person name="Cannon C."/>
            <person name="Castanera R."/>
            <person name="Culley D."/>
            <person name="Daum C."/>
            <person name="Ezra D."/>
            <person name="Gonzalez J."/>
            <person name="Henrissat B."/>
            <person name="Kuo A."/>
            <person name="Liang C."/>
            <person name="Lipzen A."/>
            <person name="Lutzoni F."/>
            <person name="Magnuson J."/>
            <person name="Mondo S."/>
            <person name="Nolan M."/>
            <person name="Ohm R."/>
            <person name="Pangilinan J."/>
            <person name="Park H.-J."/>
            <person name="Ramirez L."/>
            <person name="Alfaro M."/>
            <person name="Sun H."/>
            <person name="Tritt A."/>
            <person name="Yoshinaga Y."/>
            <person name="Zwiers L.-H."/>
            <person name="Turgeon B."/>
            <person name="Goodwin S."/>
            <person name="Spatafora J."/>
            <person name="Crous P."/>
            <person name="Grigoriev I."/>
        </authorList>
    </citation>
    <scope>NUCLEOTIDE SEQUENCE [LARGE SCALE GENOMIC DNA]</scope>
    <source>
        <strain evidence="2">CBS 304.66</strain>
    </source>
</reference>
<organism evidence="1 2">
    <name type="scientific">Lojkania enalia</name>
    <dbReference type="NCBI Taxonomy" id="147567"/>
    <lineage>
        <taxon>Eukaryota</taxon>
        <taxon>Fungi</taxon>
        <taxon>Dikarya</taxon>
        <taxon>Ascomycota</taxon>
        <taxon>Pezizomycotina</taxon>
        <taxon>Dothideomycetes</taxon>
        <taxon>Pleosporomycetidae</taxon>
        <taxon>Pleosporales</taxon>
        <taxon>Pleosporales incertae sedis</taxon>
        <taxon>Lojkania</taxon>
    </lineage>
</organism>
<dbReference type="EMBL" id="ML986602">
    <property type="protein sequence ID" value="KAF2265979.1"/>
    <property type="molecule type" value="Genomic_DNA"/>
</dbReference>
<sequence>MLGLDLTVEDSQLWTSFIGQTAEDITHWTRRYTRDVLNVQCRRSDGKKAQDLAHSLAQSSCYDNSPVRPAVEKSGPLALGRRKPTAMSPAACYAHDWPGFIESRGLPRHRSFSLKGSASSKYKASGPTETALRSGIVTPSFKTWVKVWRN</sequence>
<protein>
    <submittedName>
        <fullName evidence="1">Uncharacterized protein</fullName>
    </submittedName>
</protein>
<evidence type="ECO:0000313" key="2">
    <source>
        <dbReference type="Proteomes" id="UP000800093"/>
    </source>
</evidence>
<comment type="caution">
    <text evidence="1">The sequence shown here is derived from an EMBL/GenBank/DDBJ whole genome shotgun (WGS) entry which is preliminary data.</text>
</comment>
<evidence type="ECO:0000313" key="1">
    <source>
        <dbReference type="EMBL" id="KAF2265979.1"/>
    </source>
</evidence>
<accession>A0A9P4N794</accession>
<dbReference type="AlphaFoldDB" id="A0A9P4N794"/>
<proteinExistence type="predicted"/>